<gene>
    <name evidence="1" type="ORF">ITP53_14755</name>
</gene>
<comment type="caution">
    <text evidence="1">The sequence shown here is derived from an EMBL/GenBank/DDBJ whole genome shotgun (WGS) entry which is preliminary data.</text>
</comment>
<dbReference type="AlphaFoldDB" id="A0A931AAD5"/>
<protein>
    <submittedName>
        <fullName evidence="1">Uncharacterized protein</fullName>
    </submittedName>
</protein>
<dbReference type="RefSeq" id="WP_195895939.1">
    <property type="nucleotide sequence ID" value="NZ_JADOGI010000036.1"/>
</dbReference>
<dbReference type="EMBL" id="JADOGI010000036">
    <property type="protein sequence ID" value="MBF8186978.1"/>
    <property type="molecule type" value="Genomic_DNA"/>
</dbReference>
<name>A0A931AAD5_9ACTN</name>
<reference evidence="1" key="1">
    <citation type="submission" date="2020-11" db="EMBL/GenBank/DDBJ databases">
        <title>Whole-genome analyses of Nonomuraea sp. K274.</title>
        <authorList>
            <person name="Veyisoglu A."/>
        </authorList>
    </citation>
    <scope>NUCLEOTIDE SEQUENCE</scope>
    <source>
        <strain evidence="1">K274</strain>
    </source>
</reference>
<dbReference type="Proteomes" id="UP000605361">
    <property type="component" value="Unassembled WGS sequence"/>
</dbReference>
<organism evidence="1 2">
    <name type="scientific">Nonomuraea cypriaca</name>
    <dbReference type="NCBI Taxonomy" id="1187855"/>
    <lineage>
        <taxon>Bacteria</taxon>
        <taxon>Bacillati</taxon>
        <taxon>Actinomycetota</taxon>
        <taxon>Actinomycetes</taxon>
        <taxon>Streptosporangiales</taxon>
        <taxon>Streptosporangiaceae</taxon>
        <taxon>Nonomuraea</taxon>
    </lineage>
</organism>
<accession>A0A931AAD5</accession>
<keyword evidence="2" id="KW-1185">Reference proteome</keyword>
<sequence length="120" mass="12587">MLLRLAYLTVTNTFAALRLPMRICAPAAPRVLGGDHDFGLGAGAVRDQLSEVSVVGLLKLVLDHDDAPLGVLEQEVESVPADGILPVPQFEREPDGLAENIEVVGEPRGEVLGLVGPDGA</sequence>
<proteinExistence type="predicted"/>
<evidence type="ECO:0000313" key="2">
    <source>
        <dbReference type="Proteomes" id="UP000605361"/>
    </source>
</evidence>
<evidence type="ECO:0000313" key="1">
    <source>
        <dbReference type="EMBL" id="MBF8186978.1"/>
    </source>
</evidence>